<organism evidence="1 2">
    <name type="scientific">Gossypium barbadense</name>
    <name type="common">Sea Island cotton</name>
    <name type="synonym">Hibiscus barbadensis</name>
    <dbReference type="NCBI Taxonomy" id="3634"/>
    <lineage>
        <taxon>Eukaryota</taxon>
        <taxon>Viridiplantae</taxon>
        <taxon>Streptophyta</taxon>
        <taxon>Embryophyta</taxon>
        <taxon>Tracheophyta</taxon>
        <taxon>Spermatophyta</taxon>
        <taxon>Magnoliopsida</taxon>
        <taxon>eudicotyledons</taxon>
        <taxon>Gunneridae</taxon>
        <taxon>Pentapetalae</taxon>
        <taxon>rosids</taxon>
        <taxon>malvids</taxon>
        <taxon>Malvales</taxon>
        <taxon>Malvaceae</taxon>
        <taxon>Malvoideae</taxon>
        <taxon>Gossypium</taxon>
    </lineage>
</organism>
<accession>A0A2P5WI77</accession>
<dbReference type="EMBL" id="KZ667502">
    <property type="protein sequence ID" value="PPR90791.1"/>
    <property type="molecule type" value="Genomic_DNA"/>
</dbReference>
<sequence length="77" mass="8981">MMVTWWSKRGACDKVGERGKRERKEKKGLRGRWGYCSCAWVCDEREADGQVIGRRGVVAARVRRVGEEEKIKKKIRD</sequence>
<proteinExistence type="predicted"/>
<reference evidence="1 2" key="1">
    <citation type="submission" date="2015-01" db="EMBL/GenBank/DDBJ databases">
        <title>Genome of allotetraploid Gossypium barbadense reveals genomic plasticity and fiber elongation in cotton evolution.</title>
        <authorList>
            <person name="Chen X."/>
            <person name="Liu X."/>
            <person name="Zhao B."/>
            <person name="Zheng H."/>
            <person name="Hu Y."/>
            <person name="Lu G."/>
            <person name="Yang C."/>
            <person name="Chen J."/>
            <person name="Shan C."/>
            <person name="Zhang L."/>
            <person name="Zhou Y."/>
            <person name="Wang L."/>
            <person name="Guo W."/>
            <person name="Bai Y."/>
            <person name="Ruan J."/>
            <person name="Shangguan X."/>
            <person name="Mao Y."/>
            <person name="Jiang J."/>
            <person name="Zhu Y."/>
            <person name="Lei J."/>
            <person name="Kang H."/>
            <person name="Chen S."/>
            <person name="He X."/>
            <person name="Wang R."/>
            <person name="Wang Y."/>
            <person name="Chen J."/>
            <person name="Wang L."/>
            <person name="Yu S."/>
            <person name="Wang B."/>
            <person name="Wei J."/>
            <person name="Song S."/>
            <person name="Lu X."/>
            <person name="Gao Z."/>
            <person name="Gu W."/>
            <person name="Deng X."/>
            <person name="Ma D."/>
            <person name="Wang S."/>
            <person name="Liang W."/>
            <person name="Fang L."/>
            <person name="Cai C."/>
            <person name="Zhu X."/>
            <person name="Zhou B."/>
            <person name="Zhang Y."/>
            <person name="Chen Z."/>
            <person name="Xu S."/>
            <person name="Zhu R."/>
            <person name="Wang S."/>
            <person name="Zhang T."/>
            <person name="Zhao G."/>
        </authorList>
    </citation>
    <scope>NUCLEOTIDE SEQUENCE [LARGE SCALE GENOMIC DNA]</scope>
    <source>
        <strain evidence="2">cv. Xinhai21</strain>
        <tissue evidence="1">Leaf</tissue>
    </source>
</reference>
<evidence type="ECO:0000313" key="1">
    <source>
        <dbReference type="EMBL" id="PPR90791.1"/>
    </source>
</evidence>
<evidence type="ECO:0000313" key="2">
    <source>
        <dbReference type="Proteomes" id="UP000239757"/>
    </source>
</evidence>
<gene>
    <name evidence="1" type="ORF">GOBAR_AA29895</name>
</gene>
<name>A0A2P5WI77_GOSBA</name>
<dbReference type="Proteomes" id="UP000239757">
    <property type="component" value="Unassembled WGS sequence"/>
</dbReference>
<dbReference type="AlphaFoldDB" id="A0A2P5WI77"/>
<protein>
    <submittedName>
        <fullName evidence="1">Uncharacterized protein</fullName>
    </submittedName>
</protein>